<organism evidence="1 2">
    <name type="scientific">Candidatus Woesebacteria bacterium GW2011_GWB1_38_8b</name>
    <dbReference type="NCBI Taxonomy" id="1618571"/>
    <lineage>
        <taxon>Bacteria</taxon>
        <taxon>Candidatus Woeseibacteriota</taxon>
    </lineage>
</organism>
<evidence type="ECO:0000313" key="2">
    <source>
        <dbReference type="Proteomes" id="UP000033944"/>
    </source>
</evidence>
<evidence type="ECO:0000313" key="1">
    <source>
        <dbReference type="EMBL" id="KKQ87419.1"/>
    </source>
</evidence>
<reference evidence="1 2" key="1">
    <citation type="journal article" date="2015" name="Nature">
        <title>rRNA introns, odd ribosomes, and small enigmatic genomes across a large radiation of phyla.</title>
        <authorList>
            <person name="Brown C.T."/>
            <person name="Hug L.A."/>
            <person name="Thomas B.C."/>
            <person name="Sharon I."/>
            <person name="Castelle C.J."/>
            <person name="Singh A."/>
            <person name="Wilkins M.J."/>
            <person name="Williams K.H."/>
            <person name="Banfield J.F."/>
        </authorList>
    </citation>
    <scope>NUCLEOTIDE SEQUENCE [LARGE SCALE GENOMIC DNA]</scope>
</reference>
<dbReference type="EMBL" id="LBVN01000007">
    <property type="protein sequence ID" value="KKQ87419.1"/>
    <property type="molecule type" value="Genomic_DNA"/>
</dbReference>
<sequence>MAERDNNWFALNNSHFHSDRLKIELPFPSWINEEEIRINTRRVEALMQLGGISRTRVVGYHERDAGASEVQIVGINSDGSALAGKSGLRKIELYRTEADERSGQYHTLHNSDWMNLRLKVNMDAVGRKIIGNGANLKETGTWASEIDGILKTAIRNEGKKHLFALESNVQKIFTIYINAISNYLSYTHVYISIISRGTEAQTSDLGGLASQVAMNFALWTFMQSAFNGFEQGGKGYRISMLPGFEIDRAMVLQVLSRRMKVVKKEETS</sequence>
<accession>A0A0G0NND4</accession>
<protein>
    <submittedName>
        <fullName evidence="1">Uncharacterized protein</fullName>
    </submittedName>
</protein>
<dbReference type="Proteomes" id="UP000033944">
    <property type="component" value="Unassembled WGS sequence"/>
</dbReference>
<gene>
    <name evidence="1" type="ORF">UT10_C0007G0077</name>
</gene>
<comment type="caution">
    <text evidence="1">The sequence shown here is derived from an EMBL/GenBank/DDBJ whole genome shotgun (WGS) entry which is preliminary data.</text>
</comment>
<name>A0A0G0NND4_9BACT</name>
<dbReference type="AlphaFoldDB" id="A0A0G0NND4"/>
<proteinExistence type="predicted"/>